<organism evidence="3 4">
    <name type="scientific">Halobaculum gomorrense</name>
    <dbReference type="NCBI Taxonomy" id="43928"/>
    <lineage>
        <taxon>Archaea</taxon>
        <taxon>Methanobacteriati</taxon>
        <taxon>Methanobacteriota</taxon>
        <taxon>Stenosarchaea group</taxon>
        <taxon>Halobacteria</taxon>
        <taxon>Halobacteriales</taxon>
        <taxon>Haloferacaceae</taxon>
        <taxon>Halobaculum</taxon>
    </lineage>
</organism>
<dbReference type="CDD" id="cd01285">
    <property type="entry name" value="nucleoside_deaminase"/>
    <property type="match status" value="1"/>
</dbReference>
<dbReference type="EMBL" id="FQWV01000003">
    <property type="protein sequence ID" value="SHG95949.1"/>
    <property type="molecule type" value="Genomic_DNA"/>
</dbReference>
<dbReference type="AlphaFoldDB" id="A0A1M5P3G5"/>
<gene>
    <name evidence="3" type="ORF">SAMN05443636_1434</name>
</gene>
<sequence>MALPPGDLPARFTDLIHEEHVREAIDLARSAAERGDDPYGSVLVRADADEVVMTERNAVVTEDDVRRHPELTLAHRAAREFSPAQRADLIMYTSTEPCPMCAGGIAHVGLGAVVHATSAERGAELYGADSCLPSTEVYDRLGSDVIAAGPVLPEEGDAVHQESGGAVDRTE</sequence>
<dbReference type="InterPro" id="IPR058535">
    <property type="entry name" value="MafB19-deam"/>
</dbReference>
<proteinExistence type="predicted"/>
<dbReference type="Proteomes" id="UP000184357">
    <property type="component" value="Unassembled WGS sequence"/>
</dbReference>
<reference evidence="3 4" key="1">
    <citation type="submission" date="2016-11" db="EMBL/GenBank/DDBJ databases">
        <authorList>
            <person name="Jaros S."/>
            <person name="Januszkiewicz K."/>
            <person name="Wedrychowicz H."/>
        </authorList>
    </citation>
    <scope>NUCLEOTIDE SEQUENCE [LARGE SCALE GENOMIC DNA]</scope>
    <source>
        <strain evidence="3 4">DSM 9297</strain>
    </source>
</reference>
<evidence type="ECO:0000313" key="4">
    <source>
        <dbReference type="Proteomes" id="UP000184357"/>
    </source>
</evidence>
<protein>
    <submittedName>
        <fullName evidence="3">tRNA(Arg) A34 adenosine deaminase TadA</fullName>
    </submittedName>
</protein>
<dbReference type="GO" id="GO:0046872">
    <property type="term" value="F:metal ion binding"/>
    <property type="evidence" value="ECO:0007669"/>
    <property type="project" value="UniProtKB-KW"/>
</dbReference>
<dbReference type="SUPFAM" id="SSF53927">
    <property type="entry name" value="Cytidine deaminase-like"/>
    <property type="match status" value="1"/>
</dbReference>
<feature type="region of interest" description="Disordered" evidence="1">
    <location>
        <begin position="152"/>
        <end position="171"/>
    </location>
</feature>
<dbReference type="OrthoDB" id="7284at2157"/>
<dbReference type="PROSITE" id="PS51747">
    <property type="entry name" value="CYT_DCMP_DEAMINASES_2"/>
    <property type="match status" value="1"/>
</dbReference>
<evidence type="ECO:0000313" key="3">
    <source>
        <dbReference type="EMBL" id="SHG95949.1"/>
    </source>
</evidence>
<dbReference type="GO" id="GO:0002100">
    <property type="term" value="P:tRNA wobble adenosine to inosine editing"/>
    <property type="evidence" value="ECO:0007669"/>
    <property type="project" value="InterPro"/>
</dbReference>
<dbReference type="InterPro" id="IPR002125">
    <property type="entry name" value="CMP_dCMP_dom"/>
</dbReference>
<dbReference type="STRING" id="43928.SAMN05443636_1434"/>
<keyword evidence="4" id="KW-1185">Reference proteome</keyword>
<evidence type="ECO:0000256" key="1">
    <source>
        <dbReference type="SAM" id="MobiDB-lite"/>
    </source>
</evidence>
<dbReference type="InterPro" id="IPR016193">
    <property type="entry name" value="Cytidine_deaminase-like"/>
</dbReference>
<dbReference type="GO" id="GO:0052717">
    <property type="term" value="F:tRNA-specific adenosine-34 deaminase activity"/>
    <property type="evidence" value="ECO:0007669"/>
    <property type="project" value="UniProtKB-EC"/>
</dbReference>
<dbReference type="PANTHER" id="PTHR11079">
    <property type="entry name" value="CYTOSINE DEAMINASE FAMILY MEMBER"/>
    <property type="match status" value="1"/>
</dbReference>
<accession>A0A1M5P3G5</accession>
<dbReference type="Pfam" id="PF14437">
    <property type="entry name" value="MafB19-deam"/>
    <property type="match status" value="1"/>
</dbReference>
<dbReference type="RefSeq" id="WP_073307957.1">
    <property type="nucleotide sequence ID" value="NZ_FQWV01000003.1"/>
</dbReference>
<evidence type="ECO:0000259" key="2">
    <source>
        <dbReference type="PROSITE" id="PS51747"/>
    </source>
</evidence>
<dbReference type="PANTHER" id="PTHR11079:SF179">
    <property type="entry name" value="TRNA(ADENINE(34)) DEAMINASE, CHLOROPLASTIC"/>
    <property type="match status" value="1"/>
</dbReference>
<feature type="domain" description="CMP/dCMP-type deaminase" evidence="2">
    <location>
        <begin position="15"/>
        <end position="129"/>
    </location>
</feature>
<name>A0A1M5P3G5_9EURY</name>
<dbReference type="Gene3D" id="3.40.140.10">
    <property type="entry name" value="Cytidine Deaminase, domain 2"/>
    <property type="match status" value="1"/>
</dbReference>